<dbReference type="SUPFAM" id="SSF88874">
    <property type="entry name" value="Receptor-binding domain of short tail fibre protein gp12"/>
    <property type="match status" value="1"/>
</dbReference>
<dbReference type="EMBL" id="JANIBK010000274">
    <property type="protein sequence ID" value="MCQ8130947.1"/>
    <property type="molecule type" value="Genomic_DNA"/>
</dbReference>
<reference evidence="1 2" key="1">
    <citation type="submission" date="2022-07" db="EMBL/GenBank/DDBJ databases">
        <title>Methylomonas rivi sp. nov., Methylomonas rosea sp. nov., Methylomonas aureus sp. nov. and Methylomonas subterranea sp. nov., four novel methanotrophs isolated from a freshwater creek and the deep terrestrial subsurface.</title>
        <authorList>
            <person name="Abin C."/>
            <person name="Sankaranarayanan K."/>
            <person name="Garner C."/>
            <person name="Sindelar R."/>
            <person name="Kotary K."/>
            <person name="Garner R."/>
            <person name="Barclay S."/>
            <person name="Lawson P."/>
            <person name="Krumholz L."/>
        </authorList>
    </citation>
    <scope>NUCLEOTIDE SEQUENCE [LARGE SCALE GENOMIC DNA]</scope>
    <source>
        <strain evidence="1 2">WSC-6</strain>
    </source>
</reference>
<evidence type="ECO:0000313" key="2">
    <source>
        <dbReference type="Proteomes" id="UP001524586"/>
    </source>
</evidence>
<feature type="non-terminal residue" evidence="1">
    <location>
        <position position="1"/>
    </location>
</feature>
<comment type="caution">
    <text evidence="1">The sequence shown here is derived from an EMBL/GenBank/DDBJ whole genome shotgun (WGS) entry which is preliminary data.</text>
</comment>
<protein>
    <recommendedName>
        <fullName evidence="3">Phage tail protein</fullName>
    </recommendedName>
</protein>
<gene>
    <name evidence="1" type="ORF">NP596_21005</name>
</gene>
<dbReference type="Proteomes" id="UP001524586">
    <property type="component" value="Unassembled WGS sequence"/>
</dbReference>
<accession>A0ABT1UAX2</accession>
<proteinExistence type="predicted"/>
<dbReference type="RefSeq" id="WP_371927996.1">
    <property type="nucleotide sequence ID" value="NZ_JANIBK010000274.1"/>
</dbReference>
<evidence type="ECO:0000313" key="1">
    <source>
        <dbReference type="EMBL" id="MCQ8130947.1"/>
    </source>
</evidence>
<name>A0ABT1UAX2_9GAMM</name>
<organism evidence="1 2">
    <name type="scientific">Methylomonas rivi</name>
    <dbReference type="NCBI Taxonomy" id="2952226"/>
    <lineage>
        <taxon>Bacteria</taxon>
        <taxon>Pseudomonadati</taxon>
        <taxon>Pseudomonadota</taxon>
        <taxon>Gammaproteobacteria</taxon>
        <taxon>Methylococcales</taxon>
        <taxon>Methylococcaceae</taxon>
        <taxon>Methylomonas</taxon>
    </lineage>
</organism>
<evidence type="ECO:0008006" key="3">
    <source>
        <dbReference type="Google" id="ProtNLM"/>
    </source>
</evidence>
<sequence>NRPYASGGGSEAVTLTLAQTPAHSHAFRVSTAAAIANAPADKLYANPDPNSFYATTKTQGSQDQVLGTDTVSYSGAGEAHPNCMPSMAANYIIALVGIYPQRP</sequence>
<keyword evidence="2" id="KW-1185">Reference proteome</keyword>